<protein>
    <recommendedName>
        <fullName evidence="2">J domain-containing protein</fullName>
    </recommendedName>
</protein>
<dbReference type="SMART" id="SM00271">
    <property type="entry name" value="DnaJ"/>
    <property type="match status" value="1"/>
</dbReference>
<reference evidence="3" key="1">
    <citation type="submission" date="2021-01" db="EMBL/GenBank/DDBJ databases">
        <authorList>
            <person name="Corre E."/>
            <person name="Pelletier E."/>
            <person name="Niang G."/>
            <person name="Scheremetjew M."/>
            <person name="Finn R."/>
            <person name="Kale V."/>
            <person name="Holt S."/>
            <person name="Cochrane G."/>
            <person name="Meng A."/>
            <person name="Brown T."/>
            <person name="Cohen L."/>
        </authorList>
    </citation>
    <scope>NUCLEOTIDE SEQUENCE</scope>
    <source>
        <strain evidence="3">MM31A-1</strain>
    </source>
</reference>
<dbReference type="Pfam" id="PF00226">
    <property type="entry name" value="DnaJ"/>
    <property type="match status" value="1"/>
</dbReference>
<evidence type="ECO:0000259" key="2">
    <source>
        <dbReference type="PROSITE" id="PS50076"/>
    </source>
</evidence>
<feature type="region of interest" description="Disordered" evidence="1">
    <location>
        <begin position="104"/>
        <end position="132"/>
    </location>
</feature>
<accession>A0A7S3VGI6</accession>
<dbReference type="EMBL" id="HBIO01029435">
    <property type="protein sequence ID" value="CAE0477737.1"/>
    <property type="molecule type" value="Transcribed_RNA"/>
</dbReference>
<dbReference type="PANTHER" id="PTHR43948">
    <property type="entry name" value="DNAJ HOMOLOG SUBFAMILY B"/>
    <property type="match status" value="1"/>
</dbReference>
<dbReference type="PRINTS" id="PR00625">
    <property type="entry name" value="JDOMAIN"/>
</dbReference>
<dbReference type="GO" id="GO:0005737">
    <property type="term" value="C:cytoplasm"/>
    <property type="evidence" value="ECO:0007669"/>
    <property type="project" value="TreeGrafter"/>
</dbReference>
<dbReference type="CDD" id="cd06257">
    <property type="entry name" value="DnaJ"/>
    <property type="match status" value="1"/>
</dbReference>
<dbReference type="GO" id="GO:0051082">
    <property type="term" value="F:unfolded protein binding"/>
    <property type="evidence" value="ECO:0007669"/>
    <property type="project" value="TreeGrafter"/>
</dbReference>
<dbReference type="InterPro" id="IPR036869">
    <property type="entry name" value="J_dom_sf"/>
</dbReference>
<feature type="compositionally biased region" description="Low complexity" evidence="1">
    <location>
        <begin position="221"/>
        <end position="232"/>
    </location>
</feature>
<dbReference type="GO" id="GO:0044183">
    <property type="term" value="F:protein folding chaperone"/>
    <property type="evidence" value="ECO:0007669"/>
    <property type="project" value="TreeGrafter"/>
</dbReference>
<dbReference type="PANTHER" id="PTHR43948:SF14">
    <property type="entry name" value="PROTEIN DNAJ, PUTATIVE-RELATED"/>
    <property type="match status" value="1"/>
</dbReference>
<organism evidence="3">
    <name type="scientific">Chaetoceros debilis</name>
    <dbReference type="NCBI Taxonomy" id="122233"/>
    <lineage>
        <taxon>Eukaryota</taxon>
        <taxon>Sar</taxon>
        <taxon>Stramenopiles</taxon>
        <taxon>Ochrophyta</taxon>
        <taxon>Bacillariophyta</taxon>
        <taxon>Coscinodiscophyceae</taxon>
        <taxon>Chaetocerotophycidae</taxon>
        <taxon>Chaetocerotales</taxon>
        <taxon>Chaetocerotaceae</taxon>
        <taxon>Chaetoceros</taxon>
    </lineage>
</organism>
<dbReference type="InterPro" id="IPR001623">
    <property type="entry name" value="DnaJ_domain"/>
</dbReference>
<gene>
    <name evidence="3" type="ORF">CDEB00056_LOCUS22590</name>
</gene>
<dbReference type="PROSITE" id="PS00636">
    <property type="entry name" value="DNAJ_1"/>
    <property type="match status" value="1"/>
</dbReference>
<dbReference type="Gene3D" id="1.10.287.110">
    <property type="entry name" value="DnaJ domain"/>
    <property type="match status" value="1"/>
</dbReference>
<feature type="domain" description="J" evidence="2">
    <location>
        <begin position="10"/>
        <end position="75"/>
    </location>
</feature>
<feature type="compositionally biased region" description="Gly residues" evidence="1">
    <location>
        <begin position="118"/>
        <end position="128"/>
    </location>
</feature>
<name>A0A7S3VGI6_9STRA</name>
<evidence type="ECO:0000256" key="1">
    <source>
        <dbReference type="SAM" id="MobiDB-lite"/>
    </source>
</evidence>
<evidence type="ECO:0000313" key="3">
    <source>
        <dbReference type="EMBL" id="CAE0477737.1"/>
    </source>
</evidence>
<dbReference type="GO" id="GO:0005634">
    <property type="term" value="C:nucleus"/>
    <property type="evidence" value="ECO:0007669"/>
    <property type="project" value="TreeGrafter"/>
</dbReference>
<dbReference type="SUPFAM" id="SSF46565">
    <property type="entry name" value="Chaperone J-domain"/>
    <property type="match status" value="1"/>
</dbReference>
<sequence>MPTPNLNSKDYYAILGCTKGATDAELKKAYRKLAVKWHPDKNPDNEDATRKFQTISEAYAVLSDDKKRKMYDLYGKEGADASDNMPDGAAGGMPAGFPEGFPGGAGSGMPGGMHFSSSGGGMPGGMGGNMTPEQAQALFGSIFGGSDPFGGSGLFGGSMGGSGGGGGDMSGGMNINMGGMPGMGGSMGGGGMDPFSMMFGGGGGGGGMPSGMNMSMGGMPGGMNFQQQQSSSRPQPKRYDAIPPRTVVSLKGLVSASERNGDQGVIKQYNPSTGRYVVVFEENNESMSVKASNLLQHVHVKIHDVKSQPELNGKRGTVISWSKERYNIHVMDLNKFVSLRPANVVLDVGVVGQICGLNSKPELNGKWGTIKNWIRESNKYDVQLSASQVIRIKVENLRV</sequence>
<dbReference type="PROSITE" id="PS50076">
    <property type="entry name" value="DNAJ_2"/>
    <property type="match status" value="1"/>
</dbReference>
<dbReference type="AlphaFoldDB" id="A0A7S3VGI6"/>
<feature type="region of interest" description="Disordered" evidence="1">
    <location>
        <begin position="221"/>
        <end position="240"/>
    </location>
</feature>
<dbReference type="GO" id="GO:0051087">
    <property type="term" value="F:protein-folding chaperone binding"/>
    <property type="evidence" value="ECO:0007669"/>
    <property type="project" value="TreeGrafter"/>
</dbReference>
<dbReference type="InterPro" id="IPR018253">
    <property type="entry name" value="DnaJ_domain_CS"/>
</dbReference>
<proteinExistence type="predicted"/>